<feature type="domain" description="Rad50/SbcC-type AAA" evidence="1">
    <location>
        <begin position="14"/>
        <end position="116"/>
    </location>
</feature>
<dbReference type="GO" id="GO:0006302">
    <property type="term" value="P:double-strand break repair"/>
    <property type="evidence" value="ECO:0007669"/>
    <property type="project" value="InterPro"/>
</dbReference>
<sequence length="131" mass="14527">MGETKDKGLRVLGLKIQNLRNIEIVEVDLKDRTFVEIRGKNGSAKTTFIDGIFGAIVGVRHFGKSAWRVIKQGENKALMKVIIGNRERQIEIRRSITKKTDEKGVVSTGGSLIIKDTAGGNLDQVFLHILL</sequence>
<comment type="caution">
    <text evidence="2">The sequence shown here is derived from an EMBL/GenBank/DDBJ whole genome shotgun (WGS) entry which is preliminary data.</text>
</comment>
<dbReference type="GO" id="GO:0016887">
    <property type="term" value="F:ATP hydrolysis activity"/>
    <property type="evidence" value="ECO:0007669"/>
    <property type="project" value="InterPro"/>
</dbReference>
<evidence type="ECO:0000313" key="2">
    <source>
        <dbReference type="EMBL" id="KKK89133.1"/>
    </source>
</evidence>
<feature type="non-terminal residue" evidence="2">
    <location>
        <position position="131"/>
    </location>
</feature>
<organism evidence="2">
    <name type="scientific">marine sediment metagenome</name>
    <dbReference type="NCBI Taxonomy" id="412755"/>
    <lineage>
        <taxon>unclassified sequences</taxon>
        <taxon>metagenomes</taxon>
        <taxon>ecological metagenomes</taxon>
    </lineage>
</organism>
<dbReference type="InterPro" id="IPR038729">
    <property type="entry name" value="Rad50/SbcC_AAA"/>
</dbReference>
<dbReference type="EMBL" id="LAZR01049653">
    <property type="protein sequence ID" value="KKK89133.1"/>
    <property type="molecule type" value="Genomic_DNA"/>
</dbReference>
<gene>
    <name evidence="2" type="ORF">LCGC14_2736160</name>
</gene>
<proteinExistence type="predicted"/>
<dbReference type="SUPFAM" id="SSF52540">
    <property type="entry name" value="P-loop containing nucleoside triphosphate hydrolases"/>
    <property type="match status" value="1"/>
</dbReference>
<dbReference type="Pfam" id="PF13476">
    <property type="entry name" value="AAA_23"/>
    <property type="match status" value="1"/>
</dbReference>
<dbReference type="Gene3D" id="3.40.50.300">
    <property type="entry name" value="P-loop containing nucleotide triphosphate hydrolases"/>
    <property type="match status" value="1"/>
</dbReference>
<evidence type="ECO:0000259" key="1">
    <source>
        <dbReference type="Pfam" id="PF13476"/>
    </source>
</evidence>
<protein>
    <recommendedName>
        <fullName evidence="1">Rad50/SbcC-type AAA domain-containing protein</fullName>
    </recommendedName>
</protein>
<name>A0A0F8Z5U8_9ZZZZ</name>
<dbReference type="AlphaFoldDB" id="A0A0F8Z5U8"/>
<dbReference type="InterPro" id="IPR027417">
    <property type="entry name" value="P-loop_NTPase"/>
</dbReference>
<reference evidence="2" key="1">
    <citation type="journal article" date="2015" name="Nature">
        <title>Complex archaea that bridge the gap between prokaryotes and eukaryotes.</title>
        <authorList>
            <person name="Spang A."/>
            <person name="Saw J.H."/>
            <person name="Jorgensen S.L."/>
            <person name="Zaremba-Niedzwiedzka K."/>
            <person name="Martijn J."/>
            <person name="Lind A.E."/>
            <person name="van Eijk R."/>
            <person name="Schleper C."/>
            <person name="Guy L."/>
            <person name="Ettema T.J."/>
        </authorList>
    </citation>
    <scope>NUCLEOTIDE SEQUENCE</scope>
</reference>
<accession>A0A0F8Z5U8</accession>